<keyword evidence="3" id="KW-0687">Ribonucleoprotein</keyword>
<evidence type="ECO:0000313" key="5">
    <source>
        <dbReference type="EMBL" id="KAJ3617605.1"/>
    </source>
</evidence>
<comment type="caution">
    <text evidence="5">The sequence shown here is derived from an EMBL/GenBank/DDBJ whole genome shotgun (WGS) entry which is preliminary data.</text>
</comment>
<evidence type="ECO:0000313" key="6">
    <source>
        <dbReference type="Proteomes" id="UP001168821"/>
    </source>
</evidence>
<sequence>MTGPKPIKTIKIVKKRTKKFRRHQSDLFKRLSSSWRRPRGIDSRVRRKFKGTTRLPKIGYGSNTKTKFMSKDGFRRINVRNVADLELLMMHNRKYSAEICHNVSAKKRALIVERANQLNIKVVNRNAKLRTEELE</sequence>
<dbReference type="InterPro" id="IPR036351">
    <property type="entry name" value="Ribosomal_eL32_sf"/>
</dbReference>
<dbReference type="SMART" id="SM01393">
    <property type="entry name" value="Ribosomal_L32e"/>
    <property type="match status" value="1"/>
</dbReference>
<name>A0AA38LZK3_9CUCU</name>
<dbReference type="AlphaFoldDB" id="A0AA38LZK3"/>
<dbReference type="Pfam" id="PF01655">
    <property type="entry name" value="Ribosomal_L32e"/>
    <property type="match status" value="1"/>
</dbReference>
<gene>
    <name evidence="5" type="ORF">Zmor_008826</name>
</gene>
<dbReference type="InterPro" id="IPR001515">
    <property type="entry name" value="Ribosomal_eL32"/>
</dbReference>
<dbReference type="EMBL" id="JALNTZ010002451">
    <property type="protein sequence ID" value="KAJ3617605.1"/>
    <property type="molecule type" value="Genomic_DNA"/>
</dbReference>
<dbReference type="PANTHER" id="PTHR23413:SF1">
    <property type="entry name" value="RIBOSOMAL PROTEIN L32"/>
    <property type="match status" value="1"/>
</dbReference>
<dbReference type="InterPro" id="IPR018263">
    <property type="entry name" value="Ribosomal_eL32_CS"/>
</dbReference>
<protein>
    <recommendedName>
        <fullName evidence="4">60S ribosomal protein L32</fullName>
    </recommendedName>
</protein>
<dbReference type="GO" id="GO:0006412">
    <property type="term" value="P:translation"/>
    <property type="evidence" value="ECO:0007669"/>
    <property type="project" value="InterPro"/>
</dbReference>
<comment type="similarity">
    <text evidence="1">Belongs to the eukaryotic ribosomal protein eL32 family.</text>
</comment>
<organism evidence="5 6">
    <name type="scientific">Zophobas morio</name>
    <dbReference type="NCBI Taxonomy" id="2755281"/>
    <lineage>
        <taxon>Eukaryota</taxon>
        <taxon>Metazoa</taxon>
        <taxon>Ecdysozoa</taxon>
        <taxon>Arthropoda</taxon>
        <taxon>Hexapoda</taxon>
        <taxon>Insecta</taxon>
        <taxon>Pterygota</taxon>
        <taxon>Neoptera</taxon>
        <taxon>Endopterygota</taxon>
        <taxon>Coleoptera</taxon>
        <taxon>Polyphaga</taxon>
        <taxon>Cucujiformia</taxon>
        <taxon>Tenebrionidae</taxon>
        <taxon>Zophobas</taxon>
    </lineage>
</organism>
<dbReference type="PANTHER" id="PTHR23413">
    <property type="entry name" value="60S RIBOSOMAL PROTEIN L32 AND DNA-DIRECTED RNA POLYMERASE II, SUBUNIT N"/>
    <property type="match status" value="1"/>
</dbReference>
<dbReference type="GO" id="GO:0003735">
    <property type="term" value="F:structural constituent of ribosome"/>
    <property type="evidence" value="ECO:0007669"/>
    <property type="project" value="InterPro"/>
</dbReference>
<dbReference type="GO" id="GO:0022625">
    <property type="term" value="C:cytosolic large ribosomal subunit"/>
    <property type="evidence" value="ECO:0007669"/>
    <property type="project" value="TreeGrafter"/>
</dbReference>
<dbReference type="CDD" id="cd00513">
    <property type="entry name" value="Ribosomal_L32_L32e"/>
    <property type="match status" value="1"/>
</dbReference>
<dbReference type="Proteomes" id="UP001168821">
    <property type="component" value="Unassembled WGS sequence"/>
</dbReference>
<keyword evidence="6" id="KW-1185">Reference proteome</keyword>
<evidence type="ECO:0000256" key="3">
    <source>
        <dbReference type="ARBA" id="ARBA00023274"/>
    </source>
</evidence>
<accession>A0AA38LZK3</accession>
<evidence type="ECO:0000256" key="1">
    <source>
        <dbReference type="ARBA" id="ARBA00008431"/>
    </source>
</evidence>
<dbReference type="PROSITE" id="PS00580">
    <property type="entry name" value="RIBOSOMAL_L32E"/>
    <property type="match status" value="1"/>
</dbReference>
<proteinExistence type="inferred from homology"/>
<dbReference type="SUPFAM" id="SSF52042">
    <property type="entry name" value="Ribosomal protein L32e"/>
    <property type="match status" value="1"/>
</dbReference>
<keyword evidence="2" id="KW-0689">Ribosomal protein</keyword>
<reference evidence="5" key="1">
    <citation type="journal article" date="2023" name="G3 (Bethesda)">
        <title>Whole genome assemblies of Zophobas morio and Tenebrio molitor.</title>
        <authorList>
            <person name="Kaur S."/>
            <person name="Stinson S.A."/>
            <person name="diCenzo G.C."/>
        </authorList>
    </citation>
    <scope>NUCLEOTIDE SEQUENCE</scope>
    <source>
        <strain evidence="5">QUZm001</strain>
    </source>
</reference>
<evidence type="ECO:0000256" key="2">
    <source>
        <dbReference type="ARBA" id="ARBA00022980"/>
    </source>
</evidence>
<evidence type="ECO:0000256" key="4">
    <source>
        <dbReference type="ARBA" id="ARBA00035335"/>
    </source>
</evidence>